<comment type="caution">
    <text evidence="6">Lacks conserved residue(s) required for the propagation of feature annotation.</text>
</comment>
<dbReference type="InterPro" id="IPR035983">
    <property type="entry name" value="Hect_E3_ubiquitin_ligase"/>
</dbReference>
<gene>
    <name evidence="8" type="ORF">SMN809_LOCUS77692</name>
</gene>
<dbReference type="Gene3D" id="3.90.1750.10">
    <property type="entry name" value="Hect, E3 ligase catalytic domains"/>
    <property type="match status" value="1"/>
</dbReference>
<evidence type="ECO:0000256" key="3">
    <source>
        <dbReference type="ARBA" id="ARBA00012485"/>
    </source>
</evidence>
<reference evidence="8" key="1">
    <citation type="submission" date="2021-02" db="EMBL/GenBank/DDBJ databases">
        <authorList>
            <person name="Nowell W R."/>
        </authorList>
    </citation>
    <scope>NUCLEOTIDE SEQUENCE</scope>
</reference>
<evidence type="ECO:0000313" key="8">
    <source>
        <dbReference type="EMBL" id="CAF5208708.1"/>
    </source>
</evidence>
<dbReference type="SMART" id="SM00119">
    <property type="entry name" value="HECTc"/>
    <property type="match status" value="1"/>
</dbReference>
<accession>A0A8S3IXY9</accession>
<dbReference type="GO" id="GO:0006511">
    <property type="term" value="P:ubiquitin-dependent protein catabolic process"/>
    <property type="evidence" value="ECO:0007669"/>
    <property type="project" value="TreeGrafter"/>
</dbReference>
<feature type="non-terminal residue" evidence="8">
    <location>
        <position position="1"/>
    </location>
</feature>
<sequence length="155" mass="17838">VSVAQFDTSVVYSLKENGSIVDVTNENRNEYVELLIDFYINKHVSKQFEAFYYGFHSVCSSNALLLLLPEELEMLICGMQQCNLSSLAEITKYENCNANEDFIKWFWQVVEEMPSDKQRRLLLFVTGSDRMPIGGLTEMTFKIGKISSNRCNIHD</sequence>
<evidence type="ECO:0000313" key="9">
    <source>
        <dbReference type="Proteomes" id="UP000676336"/>
    </source>
</evidence>
<dbReference type="SUPFAM" id="SSF56204">
    <property type="entry name" value="Hect, E3 ligase catalytic domain"/>
    <property type="match status" value="1"/>
</dbReference>
<dbReference type="PROSITE" id="PS50237">
    <property type="entry name" value="HECT"/>
    <property type="match status" value="1"/>
</dbReference>
<proteinExistence type="predicted"/>
<evidence type="ECO:0000256" key="2">
    <source>
        <dbReference type="ARBA" id="ARBA00004906"/>
    </source>
</evidence>
<dbReference type="GO" id="GO:0016567">
    <property type="term" value="P:protein ubiquitination"/>
    <property type="evidence" value="ECO:0007669"/>
    <property type="project" value="TreeGrafter"/>
</dbReference>
<evidence type="ECO:0000256" key="4">
    <source>
        <dbReference type="ARBA" id="ARBA00022679"/>
    </source>
</evidence>
<dbReference type="PANTHER" id="PTHR11254:SF444">
    <property type="entry name" value="HECT DOMAIN CONTAINING UBIQUITIN LIGASE"/>
    <property type="match status" value="1"/>
</dbReference>
<dbReference type="Proteomes" id="UP000676336">
    <property type="component" value="Unassembled WGS sequence"/>
</dbReference>
<dbReference type="GO" id="GO:0061630">
    <property type="term" value="F:ubiquitin protein ligase activity"/>
    <property type="evidence" value="ECO:0007669"/>
    <property type="project" value="UniProtKB-EC"/>
</dbReference>
<dbReference type="InterPro" id="IPR050409">
    <property type="entry name" value="E3_ubiq-protein_ligase"/>
</dbReference>
<dbReference type="Gene3D" id="3.30.2160.10">
    <property type="entry name" value="Hect, E3 ligase catalytic domain"/>
    <property type="match status" value="1"/>
</dbReference>
<evidence type="ECO:0000256" key="5">
    <source>
        <dbReference type="ARBA" id="ARBA00022786"/>
    </source>
</evidence>
<keyword evidence="5 6" id="KW-0833">Ubl conjugation pathway</keyword>
<name>A0A8S3IXY9_9BILA</name>
<dbReference type="Pfam" id="PF00632">
    <property type="entry name" value="HECT"/>
    <property type="match status" value="1"/>
</dbReference>
<dbReference type="Gene3D" id="3.30.2410.10">
    <property type="entry name" value="Hect, E3 ligase catalytic domain"/>
    <property type="match status" value="1"/>
</dbReference>
<dbReference type="EMBL" id="CAJOBI010337988">
    <property type="protein sequence ID" value="CAF5208708.1"/>
    <property type="molecule type" value="Genomic_DNA"/>
</dbReference>
<dbReference type="InterPro" id="IPR000569">
    <property type="entry name" value="HECT_dom"/>
</dbReference>
<evidence type="ECO:0000256" key="1">
    <source>
        <dbReference type="ARBA" id="ARBA00000885"/>
    </source>
</evidence>
<comment type="pathway">
    <text evidence="2">Protein modification; protein ubiquitination.</text>
</comment>
<dbReference type="AlphaFoldDB" id="A0A8S3IXY9"/>
<evidence type="ECO:0000259" key="7">
    <source>
        <dbReference type="PROSITE" id="PS50237"/>
    </source>
</evidence>
<feature type="domain" description="HECT" evidence="7">
    <location>
        <begin position="1"/>
        <end position="139"/>
    </location>
</feature>
<feature type="non-terminal residue" evidence="8">
    <location>
        <position position="155"/>
    </location>
</feature>
<keyword evidence="4" id="KW-0808">Transferase</keyword>
<evidence type="ECO:0000256" key="6">
    <source>
        <dbReference type="PROSITE-ProRule" id="PRU00104"/>
    </source>
</evidence>
<comment type="caution">
    <text evidence="8">The sequence shown here is derived from an EMBL/GenBank/DDBJ whole genome shotgun (WGS) entry which is preliminary data.</text>
</comment>
<dbReference type="GO" id="GO:0005737">
    <property type="term" value="C:cytoplasm"/>
    <property type="evidence" value="ECO:0007669"/>
    <property type="project" value="TreeGrafter"/>
</dbReference>
<organism evidence="8 9">
    <name type="scientific">Rotaria magnacalcarata</name>
    <dbReference type="NCBI Taxonomy" id="392030"/>
    <lineage>
        <taxon>Eukaryota</taxon>
        <taxon>Metazoa</taxon>
        <taxon>Spiralia</taxon>
        <taxon>Gnathifera</taxon>
        <taxon>Rotifera</taxon>
        <taxon>Eurotatoria</taxon>
        <taxon>Bdelloidea</taxon>
        <taxon>Philodinida</taxon>
        <taxon>Philodinidae</taxon>
        <taxon>Rotaria</taxon>
    </lineage>
</organism>
<dbReference type="PANTHER" id="PTHR11254">
    <property type="entry name" value="HECT DOMAIN UBIQUITIN-PROTEIN LIGASE"/>
    <property type="match status" value="1"/>
</dbReference>
<dbReference type="EC" id="2.3.2.26" evidence="3"/>
<comment type="catalytic activity">
    <reaction evidence="1">
        <text>S-ubiquitinyl-[E2 ubiquitin-conjugating enzyme]-L-cysteine + [acceptor protein]-L-lysine = [E2 ubiquitin-conjugating enzyme]-L-cysteine + N(6)-ubiquitinyl-[acceptor protein]-L-lysine.</text>
        <dbReference type="EC" id="2.3.2.26"/>
    </reaction>
</comment>
<protein>
    <recommendedName>
        <fullName evidence="3">HECT-type E3 ubiquitin transferase</fullName>
        <ecNumber evidence="3">2.3.2.26</ecNumber>
    </recommendedName>
</protein>